<accession>A0AA85KME0</accession>
<reference evidence="1" key="1">
    <citation type="submission" date="2022-06" db="EMBL/GenBank/DDBJ databases">
        <authorList>
            <person name="Berger JAMES D."/>
            <person name="Berger JAMES D."/>
        </authorList>
    </citation>
    <scope>NUCLEOTIDE SEQUENCE [LARGE SCALE GENOMIC DNA]</scope>
</reference>
<name>A0AA85KME0_TRIRE</name>
<protein>
    <submittedName>
        <fullName evidence="2">Uncharacterized protein</fullName>
    </submittedName>
</protein>
<proteinExistence type="predicted"/>
<keyword evidence="1" id="KW-1185">Reference proteome</keyword>
<organism evidence="1 2">
    <name type="scientific">Trichobilharzia regenti</name>
    <name type="common">Nasal bird schistosome</name>
    <dbReference type="NCBI Taxonomy" id="157069"/>
    <lineage>
        <taxon>Eukaryota</taxon>
        <taxon>Metazoa</taxon>
        <taxon>Spiralia</taxon>
        <taxon>Lophotrochozoa</taxon>
        <taxon>Platyhelminthes</taxon>
        <taxon>Trematoda</taxon>
        <taxon>Digenea</taxon>
        <taxon>Strigeidida</taxon>
        <taxon>Schistosomatoidea</taxon>
        <taxon>Schistosomatidae</taxon>
        <taxon>Trichobilharzia</taxon>
    </lineage>
</organism>
<dbReference type="Proteomes" id="UP000050795">
    <property type="component" value="Unassembled WGS sequence"/>
</dbReference>
<sequence length="111" mass="12410">MGPHVTRILSYINPQNILIAQGSGHNNILISNDYGKKWNSTNFRTQGNLIKNSISQINATLISWTMTAGKFDQNITGNSCQLFQQGSFKSRIFKPAARVNRAVTVHHLKLL</sequence>
<evidence type="ECO:0000313" key="2">
    <source>
        <dbReference type="WBParaSite" id="TREG1_97050.1"/>
    </source>
</evidence>
<dbReference type="WBParaSite" id="TREG1_97050.1">
    <property type="protein sequence ID" value="TREG1_97050.1"/>
    <property type="gene ID" value="TREG1_97050"/>
</dbReference>
<reference evidence="2" key="2">
    <citation type="submission" date="2023-11" db="UniProtKB">
        <authorList>
            <consortium name="WormBaseParasite"/>
        </authorList>
    </citation>
    <scope>IDENTIFICATION</scope>
</reference>
<evidence type="ECO:0000313" key="1">
    <source>
        <dbReference type="Proteomes" id="UP000050795"/>
    </source>
</evidence>
<dbReference type="AlphaFoldDB" id="A0AA85KME0"/>